<reference evidence="1" key="1">
    <citation type="submission" date="2022-04" db="EMBL/GenBank/DDBJ databases">
        <title>Jade perch genome.</title>
        <authorList>
            <person name="Chao B."/>
        </authorList>
    </citation>
    <scope>NUCLEOTIDE SEQUENCE</scope>
    <source>
        <strain evidence="1">CB-2022</strain>
    </source>
</reference>
<protein>
    <submittedName>
        <fullName evidence="1">Uncharacterized protein</fullName>
    </submittedName>
</protein>
<organism evidence="1 2">
    <name type="scientific">Scortum barcoo</name>
    <name type="common">barcoo grunter</name>
    <dbReference type="NCBI Taxonomy" id="214431"/>
    <lineage>
        <taxon>Eukaryota</taxon>
        <taxon>Metazoa</taxon>
        <taxon>Chordata</taxon>
        <taxon>Craniata</taxon>
        <taxon>Vertebrata</taxon>
        <taxon>Euteleostomi</taxon>
        <taxon>Actinopterygii</taxon>
        <taxon>Neopterygii</taxon>
        <taxon>Teleostei</taxon>
        <taxon>Neoteleostei</taxon>
        <taxon>Acanthomorphata</taxon>
        <taxon>Eupercaria</taxon>
        <taxon>Centrarchiformes</taxon>
        <taxon>Terapontoidei</taxon>
        <taxon>Terapontidae</taxon>
        <taxon>Scortum</taxon>
    </lineage>
</organism>
<dbReference type="Proteomes" id="UP000831701">
    <property type="component" value="Chromosome 9"/>
</dbReference>
<accession>A0ACB8WHX5</accession>
<comment type="caution">
    <text evidence="1">The sequence shown here is derived from an EMBL/GenBank/DDBJ whole genome shotgun (WGS) entry which is preliminary data.</text>
</comment>
<evidence type="ECO:0000313" key="2">
    <source>
        <dbReference type="Proteomes" id="UP000831701"/>
    </source>
</evidence>
<sequence length="2884" mass="325679">MLLGSSMPLSVKKDELRQFLVERLGETGLFADQSTAEVAAKADMEIRDPVPPVTPAPKDTPVLPGMSADELQLTLRIKELEVRNRELEVEAMHHLRMMWSAPLAGQGQVLPVSAKVQAILDFPVPEMRQQLRQFLGILYRFLPWILVAGRSLREIPDDVSRDVPGMSHWEEETPGQDPGHAGETMSLSLTSRFKAYKKYVYQYTTESRNGVMGTASLRNGPKVSCQVEIEVPQTCRFIMHTRDCALSDVLLMDPEGQPVYRQTPSSEAFQAAMEKNPLKFTVEKVTSVHLYPETDEPVNILNIKRGIVSALMVPIMEDEQNSLMSTVHGHCLTDTVVNARRDIATDVTLSRDLSQCDQFYSRELANSPLALLQKLHRPMSKLIRSTQECSYLFDKKGKHITTAMCTEKHIYLPFSHEDSGISSVVTQELSFQSSKRINNRLFDVNPSQSKPLHFEDPDDKVPVQTKDNILSTLQDLLALTGTDQGQRRTSLFHKLVSSLRVLRNETLSQLVTEMLDTSSWLTWQALFQCGTVECTSAILQAIRTIDGVSLEVDTLVYGLSLQVNPDAARVRDMLSMAQYKQSRAIMYALANTVKKFHKGEVTPVVRDVSDFMETLLNDCFGNIDSDSDFPADPKEMSFLVLRVVGIMGQAMQAVNPGLISSIMRCAKKTDIPLSNQKAAIQALRLMDINDEVRNVLMEVYQDGHSPVEKRIAAYLILMKKPDQALVRDIVNNLKNVREEQLKSFVVSHLGNIYNSNELQMHQIRELIDLALKDQLSQTNKVFDGMSRNYKTDSPLGSVQSNIIFDSTNTLPKEVMLEITLKIFDYNYDIFEVGIEGEGFEPTIDALFGEKGFFPDSISKVMYWLGDKAQMLKKVLNRISPDRDRMKRQIPQDLLKDITNSVQKLMDDVRFSPSPEAIAYLRLLGSEIGYMKTSDMRKMADTLLMYYHFFIRILPMKVIFSLTSSTENEVFAHYIFMENAFCLPTASGFPLKFSLAGVFAPGAKGGLTHSRANIMTDFSFMPSVGLEFITQMGVYIPEYVEAGLAMHTNMYHESSLNAKVTMNRNQITLSIPAPKSNTQLLSIRFAVEIQPTGEISEYTATITDETLREGKKGRHKVQSLKLTLKAEGDDSTETTASLKYNLSKNTLTTEVVIPDYNVEAGIKLAVTDSVAEGKKMRGITIDVTNRNLPQLALVGHTRLHMMKDAMLQLQMVIPPLKTEASVTATLKKDDNLLVDLETIITLPETSCQHKASLKYDDDKFELELKSDLNSEIWKLIPNVEDHQQQLQQLIDHILDQKVAKTDMKLRHIVTKGIEAANIWVDKLTARIPFLTNLRSKRSISDLTLPGLPEKLFLQSDSLFRYQFNKNRMAISLPLSHGGNNSEELNIPTTLSFPLIDLPEIGLYIPAKNYRLLSFTIPPSLDFTVPLLGLAEISTKINSNFYSWEGSISAGNNTVDVPNYIAQYKAMAQSPFNLLSYKLDGTGMMSGRADDNLKYLLNNSFSHSLIDISFSILETLRVTNQLNARANYKIEASSPVGLQASLYYSAQSTSTLDSDEVSGDGMADGLLKIGPFYTNTSYTHSYNLRPLDREGSGESTLHFSSPFIQVHNMIHGVYANSELNIVSKTNAQKDILKHVVEIKYKDAQLTFKCNTAATAMNKSLNNKVELGVSSYMAVLRIESQADDDTNMAYSLITGSLDSNGLEVNSEGSLTFDTGRGLHKASVMVSRNHLTTSGTSSIQCSPVTVENIFNGAIDNTGATLSSWTKAMAEESRGELNLEGKITAAEASLYGVLKGHAYDATTRNNMNIVLNRRTLTFTSNTMGKLKQMNTENTHMLTLTLWTLALHSQTSNSICEDIYYKQDTKVDMKPFVMSFDVTNDLKIYDISLNNEGHIKLEPVKVDLSGSMKGAYGEDHNIKHTYEVSYDNMAGTMKYSTSGNVMDAQASHNCELEFAGLSSKSNCEAQIHSEPLRFRSNISAMALPFSLTIDALVNADGEMNLYGKHTGQLYSKLLVKAELLAIAYSHDSLISATHMLPSGESSTNLDNKSDGLLTPNDQSLIWKVKSTLDNHAYKQDINTYNNPEKTGFEFSGVILTDIFSKLSKDRSLPKMQEFSVAGFLKYDKNSACHIIEIPFIESFPAVFEQLKNTLVLALESLQELINNLDINQLISDFRAKLDWLPIKLSDFMREMDLQNKVNQVKVKIDYLSNEFAIKMDDLEVAMNNLRKNLEKSVICIAIKVRDLILTVKEFVKDGHFAEMITNVLSQGGNQLQAFDEKYEIKHSLVRILVAIEDIIRQIDLQKLTESRVVWLQELNSKYDILQKIKDRLLKIKQAIENFDINMFFKYVKDYLLSVDLAMHVEQLSYKIPSSEIAEVIESINDVVVNWIDEYEIPNKLNTVYFYIRDLLLKYDLDDKFKELMDQIVILINELKIEDTVQSMIDALKSINFEFVYDKVMQFLYSVSSQLRTIDFKKIIDDLNERIYLILKSTKEFDYSAFVDETNKKIAELTKYINEQIKTYEIVQKIEAVREFFREIQSFIFTYLDKLKHTKVADAVTKLKNVINTTFYNDIKLKMQDILEDMRQITLGMDIRDEIHTYLQRASESYSNMVAYISAQFNHLIEKIRKVVKDDHLTQMNQAVDGILDALKRAEIEVPTFTIPLTDLIIPAFAVNLNKLHKISIPVQISVPEFTILNSYTVPAFTIDFDEIKANIVAIIDNIREFEIHMPDPKEIFGDLKILYLPELQDLTFPEITLSEIKFPTINIPQLNLKEFEITVLPIPEIKFSEVPSDICMPVFGKLNGEFRINSPVYTLLSTGKIENSTSTQKNPQFTAIITSNAKSPIELLKYNFEATANLEAPRMKKLLFTETVKATHMAFSIEHEGFIDTHWLFC</sequence>
<keyword evidence="2" id="KW-1185">Reference proteome</keyword>
<dbReference type="EMBL" id="CM041539">
    <property type="protein sequence ID" value="KAI3367326.1"/>
    <property type="molecule type" value="Genomic_DNA"/>
</dbReference>
<gene>
    <name evidence="1" type="ORF">L3Q82_008370</name>
</gene>
<name>A0ACB8WHX5_9TELE</name>
<proteinExistence type="predicted"/>
<evidence type="ECO:0000313" key="1">
    <source>
        <dbReference type="EMBL" id="KAI3367326.1"/>
    </source>
</evidence>